<gene>
    <name evidence="1" type="ORF">CHS0354_032819</name>
</gene>
<protein>
    <submittedName>
        <fullName evidence="1">Uncharacterized protein</fullName>
    </submittedName>
</protein>
<proteinExistence type="predicted"/>
<dbReference type="AlphaFoldDB" id="A0AAE0S935"/>
<organism evidence="1 2">
    <name type="scientific">Potamilus streckersoni</name>
    <dbReference type="NCBI Taxonomy" id="2493646"/>
    <lineage>
        <taxon>Eukaryota</taxon>
        <taxon>Metazoa</taxon>
        <taxon>Spiralia</taxon>
        <taxon>Lophotrochozoa</taxon>
        <taxon>Mollusca</taxon>
        <taxon>Bivalvia</taxon>
        <taxon>Autobranchia</taxon>
        <taxon>Heteroconchia</taxon>
        <taxon>Palaeoheterodonta</taxon>
        <taxon>Unionida</taxon>
        <taxon>Unionoidea</taxon>
        <taxon>Unionidae</taxon>
        <taxon>Ambleminae</taxon>
        <taxon>Lampsilini</taxon>
        <taxon>Potamilus</taxon>
    </lineage>
</organism>
<evidence type="ECO:0000313" key="2">
    <source>
        <dbReference type="Proteomes" id="UP001195483"/>
    </source>
</evidence>
<sequence length="100" mass="12122">MRSDLYVRKITLRDLNTRVFLRYVIQGVQPSCFVIRMTEFHPGFYHKHTYDLDSSTRYLSQNDYNFKEQNPNSCPHHAMFKEIPLFRSNSLRSHKHRNDE</sequence>
<evidence type="ECO:0000313" key="1">
    <source>
        <dbReference type="EMBL" id="KAK3587615.1"/>
    </source>
</evidence>
<reference evidence="1" key="1">
    <citation type="journal article" date="2021" name="Genome Biol. Evol.">
        <title>A High-Quality Reference Genome for a Parasitic Bivalve with Doubly Uniparental Inheritance (Bivalvia: Unionida).</title>
        <authorList>
            <person name="Smith C.H."/>
        </authorList>
    </citation>
    <scope>NUCLEOTIDE SEQUENCE</scope>
    <source>
        <strain evidence="1">CHS0354</strain>
    </source>
</reference>
<name>A0AAE0S935_9BIVA</name>
<accession>A0AAE0S935</accession>
<keyword evidence="2" id="KW-1185">Reference proteome</keyword>
<reference evidence="1" key="2">
    <citation type="journal article" date="2021" name="Genome Biol. Evol.">
        <title>Developing a high-quality reference genome for a parasitic bivalve with doubly uniparental inheritance (Bivalvia: Unionida).</title>
        <authorList>
            <person name="Smith C.H."/>
        </authorList>
    </citation>
    <scope>NUCLEOTIDE SEQUENCE</scope>
    <source>
        <strain evidence="1">CHS0354</strain>
        <tissue evidence="1">Mantle</tissue>
    </source>
</reference>
<dbReference type="Proteomes" id="UP001195483">
    <property type="component" value="Unassembled WGS sequence"/>
</dbReference>
<dbReference type="EMBL" id="JAEAOA010001935">
    <property type="protein sequence ID" value="KAK3587615.1"/>
    <property type="molecule type" value="Genomic_DNA"/>
</dbReference>
<comment type="caution">
    <text evidence="1">The sequence shown here is derived from an EMBL/GenBank/DDBJ whole genome shotgun (WGS) entry which is preliminary data.</text>
</comment>
<reference evidence="1" key="3">
    <citation type="submission" date="2023-05" db="EMBL/GenBank/DDBJ databases">
        <authorList>
            <person name="Smith C.H."/>
        </authorList>
    </citation>
    <scope>NUCLEOTIDE SEQUENCE</scope>
    <source>
        <strain evidence="1">CHS0354</strain>
        <tissue evidence="1">Mantle</tissue>
    </source>
</reference>